<gene>
    <name evidence="1" type="ORF">NMK71_06895</name>
</gene>
<evidence type="ECO:0008006" key="3">
    <source>
        <dbReference type="Google" id="ProtNLM"/>
    </source>
</evidence>
<comment type="caution">
    <text evidence="1">The sequence shown here is derived from an EMBL/GenBank/DDBJ whole genome shotgun (WGS) entry which is preliminary data.</text>
</comment>
<dbReference type="Proteomes" id="UP001152599">
    <property type="component" value="Unassembled WGS sequence"/>
</dbReference>
<proteinExistence type="predicted"/>
<dbReference type="RefSeq" id="WP_304420626.1">
    <property type="nucleotide sequence ID" value="NZ_JANCMU010000003.1"/>
</dbReference>
<sequence>MENGCLYCGEKLKGRADKKFCDSSCRNSYNNQKNTDINKTMRNISNRLRKNRRILAEILPENEETKKIKKEYLLKKGFNFQYFTHVYTTQKGKIYHFVFDMGYLELGDDWYLIVQREEN</sequence>
<reference evidence="1" key="1">
    <citation type="submission" date="2022-07" db="EMBL/GenBank/DDBJ databases">
        <title>Description and genome-wide analysis of Profundicola chukchiensis gen. nov., sp. nov., marine bacteria isolated from bottom sediments of the Chukchi Sea.</title>
        <authorList>
            <person name="Romanenko L."/>
            <person name="Otstavnykh N."/>
            <person name="Kurilenko V."/>
            <person name="Eremeev V."/>
            <person name="Velansky P."/>
            <person name="Mikhailov V."/>
            <person name="Isaeva M."/>
        </authorList>
    </citation>
    <scope>NUCLEOTIDE SEQUENCE</scope>
    <source>
        <strain evidence="1">KMM 9713</strain>
    </source>
</reference>
<dbReference type="EMBL" id="JANCMU010000003">
    <property type="protein sequence ID" value="MDG4946137.1"/>
    <property type="molecule type" value="Genomic_DNA"/>
</dbReference>
<keyword evidence="2" id="KW-1185">Reference proteome</keyword>
<protein>
    <recommendedName>
        <fullName evidence="3">DUF2116 family Zn-ribbon domain-containing protein</fullName>
    </recommendedName>
</protein>
<name>A0A9X4RWR0_9FLAO</name>
<evidence type="ECO:0000313" key="1">
    <source>
        <dbReference type="EMBL" id="MDG4946137.1"/>
    </source>
</evidence>
<evidence type="ECO:0000313" key="2">
    <source>
        <dbReference type="Proteomes" id="UP001152599"/>
    </source>
</evidence>
<organism evidence="1 2">
    <name type="scientific">Profundicola chukchiensis</name>
    <dbReference type="NCBI Taxonomy" id="2961959"/>
    <lineage>
        <taxon>Bacteria</taxon>
        <taxon>Pseudomonadati</taxon>
        <taxon>Bacteroidota</taxon>
        <taxon>Flavobacteriia</taxon>
        <taxon>Flavobacteriales</taxon>
        <taxon>Weeksellaceae</taxon>
        <taxon>Profundicola</taxon>
    </lineage>
</organism>
<dbReference type="AlphaFoldDB" id="A0A9X4RWR0"/>
<accession>A0A9X4RWR0</accession>